<gene>
    <name evidence="1" type="ORF">KME25_01010</name>
</gene>
<evidence type="ECO:0000313" key="2">
    <source>
        <dbReference type="Proteomes" id="UP000753908"/>
    </source>
</evidence>
<proteinExistence type="predicted"/>
<name>A0A951PFZ5_9CYAN</name>
<dbReference type="Proteomes" id="UP000753908">
    <property type="component" value="Unassembled WGS sequence"/>
</dbReference>
<dbReference type="PANTHER" id="PTHR39639">
    <property type="entry name" value="CHROMOSOME 16, WHOLE GENOME SHOTGUN SEQUENCE"/>
    <property type="match status" value="1"/>
</dbReference>
<protein>
    <submittedName>
        <fullName evidence="1">DUF262 domain-containing protein</fullName>
    </submittedName>
</protein>
<reference evidence="1" key="1">
    <citation type="submission" date="2021-05" db="EMBL/GenBank/DDBJ databases">
        <authorList>
            <person name="Pietrasiak N."/>
            <person name="Ward R."/>
            <person name="Stajich J.E."/>
            <person name="Kurbessoian T."/>
        </authorList>
    </citation>
    <scope>NUCLEOTIDE SEQUENCE</scope>
    <source>
        <strain evidence="1">CPER-KK1</strain>
    </source>
</reference>
<reference evidence="1" key="2">
    <citation type="journal article" date="2022" name="Microbiol. Resour. Announc.">
        <title>Metagenome Sequencing to Explore Phylogenomics of Terrestrial Cyanobacteria.</title>
        <authorList>
            <person name="Ward R.D."/>
            <person name="Stajich J.E."/>
            <person name="Johansen J.R."/>
            <person name="Huntemann M."/>
            <person name="Clum A."/>
            <person name="Foster B."/>
            <person name="Foster B."/>
            <person name="Roux S."/>
            <person name="Palaniappan K."/>
            <person name="Varghese N."/>
            <person name="Mukherjee S."/>
            <person name="Reddy T.B.K."/>
            <person name="Daum C."/>
            <person name="Copeland A."/>
            <person name="Chen I.A."/>
            <person name="Ivanova N.N."/>
            <person name="Kyrpides N.C."/>
            <person name="Shapiro N."/>
            <person name="Eloe-Fadrosh E.A."/>
            <person name="Pietrasiak N."/>
        </authorList>
    </citation>
    <scope>NUCLEOTIDE SEQUENCE</scope>
    <source>
        <strain evidence="1">CPER-KK1</strain>
    </source>
</reference>
<dbReference type="AlphaFoldDB" id="A0A951PFZ5"/>
<accession>A0A951PFZ5</accession>
<organism evidence="1 2">
    <name type="scientific">Symplocastrum torsivum CPER-KK1</name>
    <dbReference type="NCBI Taxonomy" id="450513"/>
    <lineage>
        <taxon>Bacteria</taxon>
        <taxon>Bacillati</taxon>
        <taxon>Cyanobacteriota</taxon>
        <taxon>Cyanophyceae</taxon>
        <taxon>Oscillatoriophycideae</taxon>
        <taxon>Oscillatoriales</taxon>
        <taxon>Microcoleaceae</taxon>
        <taxon>Symplocastrum</taxon>
    </lineage>
</organism>
<evidence type="ECO:0000313" key="1">
    <source>
        <dbReference type="EMBL" id="MBW4543021.1"/>
    </source>
</evidence>
<dbReference type="EMBL" id="JAHHIF010000001">
    <property type="protein sequence ID" value="MBW4543021.1"/>
    <property type="molecule type" value="Genomic_DNA"/>
</dbReference>
<comment type="caution">
    <text evidence="1">The sequence shown here is derived from an EMBL/GenBank/DDBJ whole genome shotgun (WGS) entry which is preliminary data.</text>
</comment>
<dbReference type="PANTHER" id="PTHR39639:SF1">
    <property type="entry name" value="DUF262 DOMAIN-CONTAINING PROTEIN"/>
    <property type="match status" value="1"/>
</dbReference>
<sequence>MIQLTEEADEEARRDLFERINTGSVELNDMEKRRGINPGAFLNLIEELSQDVRFRKLCSFSDAAIRRREPQEYVLRFFAFLNNYQSFSGKKVHEFLDKYLKTLNEEAEETLQAMKK</sequence>